<dbReference type="PANTHER" id="PTHR33692:SF1">
    <property type="entry name" value="RIBOSOME MATURATION FACTOR RIMM"/>
    <property type="match status" value="1"/>
</dbReference>
<dbReference type="Pfam" id="PF24986">
    <property type="entry name" value="PRC_RimM"/>
    <property type="match status" value="1"/>
</dbReference>
<proteinExistence type="inferred from homology"/>
<comment type="similarity">
    <text evidence="5">Belongs to the RimM family.</text>
</comment>
<keyword evidence="4 5" id="KW-0143">Chaperone</keyword>
<sequence length="169" mass="19146">MAYIKIGKMINTHGIHGEIKIQSCSDFDQERYTPGNTVYLLYQGEYKPLKVKSYRVHKGFPLVAFEGLENINDVEIYKECGLYVQDSQRSPLQDGRHYVSELEGMQVIDEEGHLLGTVTSIEETLGANRNMRIVKTDGKEALIPYVPAFIRNVNSEERTITIHVIGGLL</sequence>
<dbReference type="GO" id="GO:0006364">
    <property type="term" value="P:rRNA processing"/>
    <property type="evidence" value="ECO:0007669"/>
    <property type="project" value="UniProtKB-UniRule"/>
</dbReference>
<accession>A0AB35U3E4</accession>
<protein>
    <recommendedName>
        <fullName evidence="5">Ribosome maturation factor RimM</fullName>
    </recommendedName>
</protein>
<evidence type="ECO:0000313" key="8">
    <source>
        <dbReference type="EMBL" id="MDX8420353.1"/>
    </source>
</evidence>
<dbReference type="Gene3D" id="2.30.30.240">
    <property type="entry name" value="PRC-barrel domain"/>
    <property type="match status" value="1"/>
</dbReference>
<evidence type="ECO:0000256" key="1">
    <source>
        <dbReference type="ARBA" id="ARBA00022490"/>
    </source>
</evidence>
<dbReference type="RefSeq" id="WP_370596510.1">
    <property type="nucleotide sequence ID" value="NZ_JALBUR010000033.1"/>
</dbReference>
<dbReference type="SUPFAM" id="SSF50447">
    <property type="entry name" value="Translation proteins"/>
    <property type="match status" value="1"/>
</dbReference>
<dbReference type="Gene3D" id="2.40.30.60">
    <property type="entry name" value="RimM"/>
    <property type="match status" value="1"/>
</dbReference>
<dbReference type="Pfam" id="PF01782">
    <property type="entry name" value="RimM"/>
    <property type="match status" value="1"/>
</dbReference>
<dbReference type="Proteomes" id="UP001286174">
    <property type="component" value="Unassembled WGS sequence"/>
</dbReference>
<dbReference type="GO" id="GO:0005840">
    <property type="term" value="C:ribosome"/>
    <property type="evidence" value="ECO:0007669"/>
    <property type="project" value="InterPro"/>
</dbReference>
<organism evidence="8 9">
    <name type="scientific">Grylomicrobium aquisgranensis</name>
    <dbReference type="NCBI Taxonomy" id="2926318"/>
    <lineage>
        <taxon>Bacteria</taxon>
        <taxon>Bacillati</taxon>
        <taxon>Bacillota</taxon>
        <taxon>Erysipelotrichia</taxon>
        <taxon>Erysipelotrichales</taxon>
        <taxon>Erysipelotrichaceae</taxon>
        <taxon>Grylomicrobium</taxon>
    </lineage>
</organism>
<evidence type="ECO:0000259" key="6">
    <source>
        <dbReference type="Pfam" id="PF01782"/>
    </source>
</evidence>
<evidence type="ECO:0000256" key="4">
    <source>
        <dbReference type="ARBA" id="ARBA00023186"/>
    </source>
</evidence>
<feature type="domain" description="Ribosome maturation factor RimM PRC barrel" evidence="7">
    <location>
        <begin position="100"/>
        <end position="163"/>
    </location>
</feature>
<reference evidence="8 9" key="1">
    <citation type="submission" date="2022-03" db="EMBL/GenBank/DDBJ databases">
        <title>Novel taxa within the pig intestine.</title>
        <authorList>
            <person name="Wylensek D."/>
            <person name="Bishof K."/>
            <person name="Afrizal A."/>
            <person name="Clavel T."/>
        </authorList>
    </citation>
    <scope>NUCLEOTIDE SEQUENCE [LARGE SCALE GENOMIC DNA]</scope>
    <source>
        <strain evidence="8 9">CLA-KB-P133</strain>
    </source>
</reference>
<keyword evidence="9" id="KW-1185">Reference proteome</keyword>
<keyword evidence="1 5" id="KW-0963">Cytoplasm</keyword>
<dbReference type="InterPro" id="IPR002676">
    <property type="entry name" value="RimM_N"/>
</dbReference>
<evidence type="ECO:0000256" key="3">
    <source>
        <dbReference type="ARBA" id="ARBA00022552"/>
    </source>
</evidence>
<keyword evidence="2 5" id="KW-0690">Ribosome biogenesis</keyword>
<dbReference type="PANTHER" id="PTHR33692">
    <property type="entry name" value="RIBOSOME MATURATION FACTOR RIMM"/>
    <property type="match status" value="1"/>
</dbReference>
<dbReference type="AlphaFoldDB" id="A0AB35U3E4"/>
<dbReference type="InterPro" id="IPR011961">
    <property type="entry name" value="RimM"/>
</dbReference>
<comment type="domain">
    <text evidence="5">The PRC barrel domain binds ribosomal protein uS19.</text>
</comment>
<evidence type="ECO:0000256" key="2">
    <source>
        <dbReference type="ARBA" id="ARBA00022517"/>
    </source>
</evidence>
<gene>
    <name evidence="5 8" type="primary">rimM</name>
    <name evidence="8" type="ORF">MOZ60_09675</name>
</gene>
<comment type="subcellular location">
    <subcellularLocation>
        <location evidence="5">Cytoplasm</location>
    </subcellularLocation>
</comment>
<name>A0AB35U3E4_9FIRM</name>
<dbReference type="NCBIfam" id="TIGR02273">
    <property type="entry name" value="16S_RimM"/>
    <property type="match status" value="1"/>
</dbReference>
<evidence type="ECO:0000313" key="9">
    <source>
        <dbReference type="Proteomes" id="UP001286174"/>
    </source>
</evidence>
<dbReference type="InterPro" id="IPR056792">
    <property type="entry name" value="PRC_RimM"/>
</dbReference>
<dbReference type="InterPro" id="IPR011033">
    <property type="entry name" value="PRC_barrel-like_sf"/>
</dbReference>
<evidence type="ECO:0000256" key="5">
    <source>
        <dbReference type="HAMAP-Rule" id="MF_00014"/>
    </source>
</evidence>
<comment type="function">
    <text evidence="5">An accessory protein needed during the final step in the assembly of 30S ribosomal subunit, possibly for assembly of the head region. Essential for efficient processing of 16S rRNA. May be needed both before and after RbfA during the maturation of 16S rRNA. It has affinity for free ribosomal 30S subunits but not for 70S ribosomes.</text>
</comment>
<feature type="domain" description="RimM N-terminal" evidence="6">
    <location>
        <begin position="6"/>
        <end position="87"/>
    </location>
</feature>
<dbReference type="InterPro" id="IPR009000">
    <property type="entry name" value="Transl_B-barrel_sf"/>
</dbReference>
<dbReference type="HAMAP" id="MF_00014">
    <property type="entry name" value="Ribosome_mat_RimM"/>
    <property type="match status" value="1"/>
</dbReference>
<dbReference type="GO" id="GO:0042274">
    <property type="term" value="P:ribosomal small subunit biogenesis"/>
    <property type="evidence" value="ECO:0007669"/>
    <property type="project" value="UniProtKB-UniRule"/>
</dbReference>
<dbReference type="GO" id="GO:0005737">
    <property type="term" value="C:cytoplasm"/>
    <property type="evidence" value="ECO:0007669"/>
    <property type="project" value="UniProtKB-SubCell"/>
</dbReference>
<comment type="caution">
    <text evidence="8">The sequence shown here is derived from an EMBL/GenBank/DDBJ whole genome shotgun (WGS) entry which is preliminary data.</text>
</comment>
<evidence type="ECO:0000259" key="7">
    <source>
        <dbReference type="Pfam" id="PF24986"/>
    </source>
</evidence>
<dbReference type="EMBL" id="JALBUR010000033">
    <property type="protein sequence ID" value="MDX8420353.1"/>
    <property type="molecule type" value="Genomic_DNA"/>
</dbReference>
<dbReference type="SUPFAM" id="SSF50346">
    <property type="entry name" value="PRC-barrel domain"/>
    <property type="match status" value="1"/>
</dbReference>
<comment type="subunit">
    <text evidence="5">Binds ribosomal protein uS19.</text>
</comment>
<keyword evidence="3 5" id="KW-0698">rRNA processing</keyword>
<dbReference type="GO" id="GO:0043022">
    <property type="term" value="F:ribosome binding"/>
    <property type="evidence" value="ECO:0007669"/>
    <property type="project" value="InterPro"/>
</dbReference>
<dbReference type="InterPro" id="IPR036976">
    <property type="entry name" value="RimM_N_sf"/>
</dbReference>